<dbReference type="EMBL" id="JAAALK010000085">
    <property type="protein sequence ID" value="KAG8083292.1"/>
    <property type="molecule type" value="Genomic_DNA"/>
</dbReference>
<gene>
    <name evidence="2" type="ORF">GUJ93_ZPchr0015g6857</name>
</gene>
<evidence type="ECO:0000256" key="1">
    <source>
        <dbReference type="SAM" id="MobiDB-lite"/>
    </source>
</evidence>
<feature type="region of interest" description="Disordered" evidence="1">
    <location>
        <begin position="79"/>
        <end position="116"/>
    </location>
</feature>
<reference evidence="2" key="2">
    <citation type="submission" date="2021-02" db="EMBL/GenBank/DDBJ databases">
        <authorList>
            <person name="Kimball J.A."/>
            <person name="Haas M.W."/>
            <person name="Macchietto M."/>
            <person name="Kono T."/>
            <person name="Duquette J."/>
            <person name="Shao M."/>
        </authorList>
    </citation>
    <scope>NUCLEOTIDE SEQUENCE</scope>
    <source>
        <tissue evidence="2">Fresh leaf tissue</tissue>
    </source>
</reference>
<name>A0A8J5T8Y5_ZIZPA</name>
<reference evidence="2" key="1">
    <citation type="journal article" date="2021" name="bioRxiv">
        <title>Whole Genome Assembly and Annotation of Northern Wild Rice, Zizania palustris L., Supports a Whole Genome Duplication in the Zizania Genus.</title>
        <authorList>
            <person name="Haas M."/>
            <person name="Kono T."/>
            <person name="Macchietto M."/>
            <person name="Millas R."/>
            <person name="McGilp L."/>
            <person name="Shao M."/>
            <person name="Duquette J."/>
            <person name="Hirsch C.N."/>
            <person name="Kimball J."/>
        </authorList>
    </citation>
    <scope>NUCLEOTIDE SEQUENCE</scope>
    <source>
        <tissue evidence="2">Fresh leaf tissue</tissue>
    </source>
</reference>
<comment type="caution">
    <text evidence="2">The sequence shown here is derived from an EMBL/GenBank/DDBJ whole genome shotgun (WGS) entry which is preliminary data.</text>
</comment>
<protein>
    <submittedName>
        <fullName evidence="2">Uncharacterized protein</fullName>
    </submittedName>
</protein>
<sequence length="146" mass="15599">MVTVESGAAVDGRGRRPSASGSGQLWGRAVGAGGGVRRLGLAALGEMWRGRWRHGPERLVAAWAGGGWQQRGREAARRRRVCDAGGRRGRRRRAAGARDRAAGGGRRWAQEEAAGNAGEERAYRELGLPVLARSWGIKPLTSVGQH</sequence>
<evidence type="ECO:0000313" key="3">
    <source>
        <dbReference type="Proteomes" id="UP000729402"/>
    </source>
</evidence>
<evidence type="ECO:0000313" key="2">
    <source>
        <dbReference type="EMBL" id="KAG8083292.1"/>
    </source>
</evidence>
<feature type="region of interest" description="Disordered" evidence="1">
    <location>
        <begin position="1"/>
        <end position="27"/>
    </location>
</feature>
<accession>A0A8J5T8Y5</accession>
<proteinExistence type="predicted"/>
<organism evidence="2 3">
    <name type="scientific">Zizania palustris</name>
    <name type="common">Northern wild rice</name>
    <dbReference type="NCBI Taxonomy" id="103762"/>
    <lineage>
        <taxon>Eukaryota</taxon>
        <taxon>Viridiplantae</taxon>
        <taxon>Streptophyta</taxon>
        <taxon>Embryophyta</taxon>
        <taxon>Tracheophyta</taxon>
        <taxon>Spermatophyta</taxon>
        <taxon>Magnoliopsida</taxon>
        <taxon>Liliopsida</taxon>
        <taxon>Poales</taxon>
        <taxon>Poaceae</taxon>
        <taxon>BOP clade</taxon>
        <taxon>Oryzoideae</taxon>
        <taxon>Oryzeae</taxon>
        <taxon>Zizaniinae</taxon>
        <taxon>Zizania</taxon>
    </lineage>
</organism>
<dbReference type="AlphaFoldDB" id="A0A8J5T8Y5"/>
<dbReference type="Proteomes" id="UP000729402">
    <property type="component" value="Unassembled WGS sequence"/>
</dbReference>
<keyword evidence="3" id="KW-1185">Reference proteome</keyword>
<feature type="compositionally biased region" description="Low complexity" evidence="1">
    <location>
        <begin position="17"/>
        <end position="27"/>
    </location>
</feature>